<dbReference type="PROSITE" id="PS51257">
    <property type="entry name" value="PROKAR_LIPOPROTEIN"/>
    <property type="match status" value="1"/>
</dbReference>
<sequence length="176" mass="19964">MFKKAFLFVLCSILVGCSASISDFKDETPKLDFFQFFNGETEAYGMVQDSSGKIISRFTVNTIGVIKDNKLILDETFKWDRKGNNPNKRIWTVRKENGKYIANASDVEGDAIGVESGNAFNLKYTLKVMTDKYGEVNVSVNDWMYLQDPKHIINLTTMTKFGFTVGKISIFFTKKS</sequence>
<keyword evidence="3" id="KW-1185">Reference proteome</keyword>
<gene>
    <name evidence="2" type="ORF">CF386_10975</name>
</gene>
<dbReference type="Pfam" id="PF12915">
    <property type="entry name" value="DUF3833"/>
    <property type="match status" value="1"/>
</dbReference>
<feature type="signal peptide" evidence="1">
    <location>
        <begin position="1"/>
        <end position="21"/>
    </location>
</feature>
<dbReference type="EMBL" id="CP022356">
    <property type="protein sequence ID" value="ASK79569.1"/>
    <property type="molecule type" value="Genomic_DNA"/>
</dbReference>
<proteinExistence type="predicted"/>
<dbReference type="AlphaFoldDB" id="A0A220VGW7"/>
<dbReference type="Proteomes" id="UP000242175">
    <property type="component" value="Chromosome small"/>
</dbReference>
<evidence type="ECO:0000313" key="3">
    <source>
        <dbReference type="Proteomes" id="UP000242175"/>
    </source>
</evidence>
<feature type="chain" id="PRO_5013301876" description="DUF3833 domain-containing protein" evidence="1">
    <location>
        <begin position="22"/>
        <end position="176"/>
    </location>
</feature>
<evidence type="ECO:0000256" key="1">
    <source>
        <dbReference type="SAM" id="SignalP"/>
    </source>
</evidence>
<dbReference type="RefSeq" id="WP_089074477.1">
    <property type="nucleotide sequence ID" value="NZ_CBCSAM010000008.1"/>
</dbReference>
<name>A0A220VGW7_9GAMM</name>
<dbReference type="InterPro" id="IPR024409">
    <property type="entry name" value="DUF3833"/>
</dbReference>
<accession>A0A220VGW7</accession>
<dbReference type="OrthoDB" id="5296954at2"/>
<reference evidence="2 3" key="1">
    <citation type="journal article" date="2016" name="Int. J. Syst. Evol. Microbiol.">
        <title>Paraphotobacterium marinum gen. nov., sp. nov., a member of the family Vibrionaceae, isolated from surface seawater.</title>
        <authorList>
            <person name="Huang Z."/>
            <person name="Dong C."/>
            <person name="Shao Z."/>
        </authorList>
    </citation>
    <scope>NUCLEOTIDE SEQUENCE [LARGE SCALE GENOMIC DNA]</scope>
    <source>
        <strain evidence="2 3">NSCS20N07D</strain>
    </source>
</reference>
<evidence type="ECO:0000313" key="2">
    <source>
        <dbReference type="EMBL" id="ASK79569.1"/>
    </source>
</evidence>
<protein>
    <recommendedName>
        <fullName evidence="4">DUF3833 domain-containing protein</fullName>
    </recommendedName>
</protein>
<evidence type="ECO:0008006" key="4">
    <source>
        <dbReference type="Google" id="ProtNLM"/>
    </source>
</evidence>
<organism evidence="2 3">
    <name type="scientific">Paraphotobacterium marinum</name>
    <dbReference type="NCBI Taxonomy" id="1755811"/>
    <lineage>
        <taxon>Bacteria</taxon>
        <taxon>Pseudomonadati</taxon>
        <taxon>Pseudomonadota</taxon>
        <taxon>Gammaproteobacteria</taxon>
        <taxon>Vibrionales</taxon>
        <taxon>Vibrionaceae</taxon>
        <taxon>Paraphotobacterium</taxon>
    </lineage>
</organism>
<dbReference type="KEGG" id="pmai:CF386_10975"/>
<keyword evidence="1" id="KW-0732">Signal</keyword>